<feature type="transmembrane region" description="Helical" evidence="7">
    <location>
        <begin position="228"/>
        <end position="252"/>
    </location>
</feature>
<keyword evidence="10" id="KW-1185">Reference proteome</keyword>
<evidence type="ECO:0000256" key="6">
    <source>
        <dbReference type="ARBA" id="ARBA00023136"/>
    </source>
</evidence>
<feature type="transmembrane region" description="Helical" evidence="7">
    <location>
        <begin position="56"/>
        <end position="77"/>
    </location>
</feature>
<feature type="transmembrane region" description="Helical" evidence="7">
    <location>
        <begin position="84"/>
        <end position="104"/>
    </location>
</feature>
<keyword evidence="4 7" id="KW-0812">Transmembrane</keyword>
<dbReference type="InterPro" id="IPR010290">
    <property type="entry name" value="TM_effector"/>
</dbReference>
<dbReference type="PANTHER" id="PTHR23513">
    <property type="entry name" value="INTEGRAL MEMBRANE EFFLUX PROTEIN-RELATED"/>
    <property type="match status" value="1"/>
</dbReference>
<reference evidence="9 10" key="1">
    <citation type="submission" date="2019-03" db="EMBL/GenBank/DDBJ databases">
        <title>Genomic Encyclopedia of Type Strains, Phase IV (KMG-IV): sequencing the most valuable type-strain genomes for metagenomic binning, comparative biology and taxonomic classification.</title>
        <authorList>
            <person name="Goeker M."/>
        </authorList>
    </citation>
    <scope>NUCLEOTIDE SEQUENCE [LARGE SCALE GENOMIC DNA]</scope>
    <source>
        <strain evidence="9 10">DSM 24455</strain>
    </source>
</reference>
<dbReference type="AlphaFoldDB" id="A0A4R7KSI0"/>
<dbReference type="PANTHER" id="PTHR23513:SF11">
    <property type="entry name" value="STAPHYLOFERRIN A TRANSPORTER"/>
    <property type="match status" value="1"/>
</dbReference>
<keyword evidence="2" id="KW-0813">Transport</keyword>
<feature type="transmembrane region" description="Helical" evidence="7">
    <location>
        <begin position="383"/>
        <end position="400"/>
    </location>
</feature>
<dbReference type="OrthoDB" id="9775268at2"/>
<feature type="transmembrane region" description="Helical" evidence="7">
    <location>
        <begin position="291"/>
        <end position="309"/>
    </location>
</feature>
<evidence type="ECO:0000256" key="3">
    <source>
        <dbReference type="ARBA" id="ARBA00022475"/>
    </source>
</evidence>
<dbReference type="CDD" id="cd06173">
    <property type="entry name" value="MFS_MefA_like"/>
    <property type="match status" value="1"/>
</dbReference>
<keyword evidence="5 7" id="KW-1133">Transmembrane helix</keyword>
<evidence type="ECO:0000256" key="2">
    <source>
        <dbReference type="ARBA" id="ARBA00022448"/>
    </source>
</evidence>
<protein>
    <submittedName>
        <fullName evidence="9">MFS-type transporter involved in bile tolerance (Atg22 family)</fullName>
    </submittedName>
</protein>
<dbReference type="GO" id="GO:0022857">
    <property type="term" value="F:transmembrane transporter activity"/>
    <property type="evidence" value="ECO:0007669"/>
    <property type="project" value="InterPro"/>
</dbReference>
<evidence type="ECO:0000256" key="4">
    <source>
        <dbReference type="ARBA" id="ARBA00022692"/>
    </source>
</evidence>
<gene>
    <name evidence="9" type="ORF">EDD71_10959</name>
</gene>
<dbReference type="InterPro" id="IPR036259">
    <property type="entry name" value="MFS_trans_sf"/>
</dbReference>
<evidence type="ECO:0000256" key="5">
    <source>
        <dbReference type="ARBA" id="ARBA00022989"/>
    </source>
</evidence>
<organism evidence="9 10">
    <name type="scientific">Fonticella tunisiensis</name>
    <dbReference type="NCBI Taxonomy" id="1096341"/>
    <lineage>
        <taxon>Bacteria</taxon>
        <taxon>Bacillati</taxon>
        <taxon>Bacillota</taxon>
        <taxon>Clostridia</taxon>
        <taxon>Eubacteriales</taxon>
        <taxon>Clostridiaceae</taxon>
        <taxon>Fonticella</taxon>
    </lineage>
</organism>
<comment type="caution">
    <text evidence="9">The sequence shown here is derived from an EMBL/GenBank/DDBJ whole genome shotgun (WGS) entry which is preliminary data.</text>
</comment>
<dbReference type="EMBL" id="SOAZ01000009">
    <property type="protein sequence ID" value="TDT61052.1"/>
    <property type="molecule type" value="Genomic_DNA"/>
</dbReference>
<evidence type="ECO:0000256" key="7">
    <source>
        <dbReference type="SAM" id="Phobius"/>
    </source>
</evidence>
<name>A0A4R7KSI0_9CLOT</name>
<feature type="transmembrane region" description="Helical" evidence="7">
    <location>
        <begin position="353"/>
        <end position="371"/>
    </location>
</feature>
<evidence type="ECO:0000259" key="8">
    <source>
        <dbReference type="PROSITE" id="PS50850"/>
    </source>
</evidence>
<feature type="transmembrane region" description="Helical" evidence="7">
    <location>
        <begin position="178"/>
        <end position="197"/>
    </location>
</feature>
<evidence type="ECO:0000256" key="1">
    <source>
        <dbReference type="ARBA" id="ARBA00004651"/>
    </source>
</evidence>
<keyword evidence="3" id="KW-1003">Cell membrane</keyword>
<feature type="transmembrane region" description="Helical" evidence="7">
    <location>
        <begin position="315"/>
        <end position="332"/>
    </location>
</feature>
<accession>A0A4R7KSI0</accession>
<proteinExistence type="predicted"/>
<feature type="domain" description="Major facilitator superfamily (MFS) profile" evidence="8">
    <location>
        <begin position="13"/>
        <end position="406"/>
    </location>
</feature>
<dbReference type="InterPro" id="IPR020846">
    <property type="entry name" value="MFS_dom"/>
</dbReference>
<evidence type="ECO:0000313" key="10">
    <source>
        <dbReference type="Proteomes" id="UP000295325"/>
    </source>
</evidence>
<feature type="transmembrane region" description="Helical" evidence="7">
    <location>
        <begin position="264"/>
        <end position="284"/>
    </location>
</feature>
<feature type="transmembrane region" description="Helical" evidence="7">
    <location>
        <begin position="21"/>
        <end position="44"/>
    </location>
</feature>
<keyword evidence="6 7" id="KW-0472">Membrane</keyword>
<dbReference type="PROSITE" id="PS50850">
    <property type="entry name" value="MFS"/>
    <property type="match status" value="1"/>
</dbReference>
<evidence type="ECO:0000313" key="9">
    <source>
        <dbReference type="EMBL" id="TDT61052.1"/>
    </source>
</evidence>
<dbReference type="Pfam" id="PF05977">
    <property type="entry name" value="MFS_3"/>
    <property type="match status" value="1"/>
</dbReference>
<dbReference type="RefSeq" id="WP_133628019.1">
    <property type="nucleotide sequence ID" value="NZ_SOAZ01000009.1"/>
</dbReference>
<dbReference type="Gene3D" id="1.20.1250.20">
    <property type="entry name" value="MFS general substrate transporter like domains"/>
    <property type="match status" value="1"/>
</dbReference>
<dbReference type="Proteomes" id="UP000295325">
    <property type="component" value="Unassembled WGS sequence"/>
</dbReference>
<sequence>MKLKSKFYDYFPALTHRNFRLFLSGQIISLIGTWMQNAALSWLVYSLTEDKFKLGLMNAVQFTPLFLFSLYSGVIVEKYSKRKLIIFTQSLQLIAATLLFILVYFKLIKYEHILIIMFGVGMVQALDNPARQSFVVEMVEGRKHLLNAIALNSATFNAARLVGPSVAGWIMSGLGEQWCFFLNAVSFVAVLAGLFMMRMEDKPTRTEVKNHTKDIVEGIKYIGKTPKLLYTFIAVAIIPTFTMNFNILIPILTRDVLGLEEAAYGTLLSAVGLGALVGALSVAAKAKKERAVIYQMTGAFGLSLFLLLMRFVRNYYLALGLLVLCGFFMIMFNTTSNSVLQFNSPDTMRGRIMSVYTLVFGGLTPIGSLYAGSISKKFGVDNTFMISGLIGFTGFMILFLRRRELK</sequence>
<comment type="subcellular location">
    <subcellularLocation>
        <location evidence="1">Cell membrane</location>
        <topology evidence="1">Multi-pass membrane protein</topology>
    </subcellularLocation>
</comment>
<dbReference type="SUPFAM" id="SSF103473">
    <property type="entry name" value="MFS general substrate transporter"/>
    <property type="match status" value="1"/>
</dbReference>
<dbReference type="GO" id="GO:0005886">
    <property type="term" value="C:plasma membrane"/>
    <property type="evidence" value="ECO:0007669"/>
    <property type="project" value="UniProtKB-SubCell"/>
</dbReference>